<keyword evidence="4" id="KW-1185">Reference proteome</keyword>
<feature type="chain" id="PRO_5004208691" description="Ecp2 effector protein domain-containing protein" evidence="2">
    <location>
        <begin position="25"/>
        <end position="161"/>
    </location>
</feature>
<dbReference type="AlphaFoldDB" id="Q2GWT7"/>
<dbReference type="GeneID" id="4393418"/>
<evidence type="ECO:0000313" key="3">
    <source>
        <dbReference type="EMBL" id="EAQ86314.1"/>
    </source>
</evidence>
<evidence type="ECO:0008006" key="5">
    <source>
        <dbReference type="Google" id="ProtNLM"/>
    </source>
</evidence>
<evidence type="ECO:0000256" key="1">
    <source>
        <dbReference type="SAM" id="MobiDB-lite"/>
    </source>
</evidence>
<name>Q2GWT7_CHAGB</name>
<proteinExistence type="predicted"/>
<protein>
    <recommendedName>
        <fullName evidence="5">Ecp2 effector protein domain-containing protein</fullName>
    </recommendedName>
</protein>
<evidence type="ECO:0000256" key="2">
    <source>
        <dbReference type="SAM" id="SignalP"/>
    </source>
</evidence>
<feature type="signal peptide" evidence="2">
    <location>
        <begin position="1"/>
        <end position="24"/>
    </location>
</feature>
<dbReference type="RefSeq" id="XP_001225223.1">
    <property type="nucleotide sequence ID" value="XM_001225222.1"/>
</dbReference>
<keyword evidence="2" id="KW-0732">Signal</keyword>
<accession>Q2GWT7</accession>
<feature type="region of interest" description="Disordered" evidence="1">
    <location>
        <begin position="133"/>
        <end position="161"/>
    </location>
</feature>
<dbReference type="OrthoDB" id="10324837at2759"/>
<sequence>MPYSYFRMIFIVLFLGLFLQGVLGGPLPEQFNTGCFVMQMAPVVNDCRQVVNAFNRHDPSGYITVQGNHAFRITHGNCMGTLSNKSGSPTAVNQDTLAVMMKNYIIDPCVLYRQWGFYETDKYVMELEFSGADGDAKDGGTPTVVEEDVKLSGDQGKARHD</sequence>
<evidence type="ECO:0000313" key="4">
    <source>
        <dbReference type="Proteomes" id="UP000001056"/>
    </source>
</evidence>
<dbReference type="InParanoid" id="Q2GWT7"/>
<dbReference type="HOGENOM" id="CLU_1643483_0_0_1"/>
<dbReference type="VEuPathDB" id="FungiDB:CHGG_07567"/>
<feature type="compositionally biased region" description="Basic and acidic residues" evidence="1">
    <location>
        <begin position="147"/>
        <end position="161"/>
    </location>
</feature>
<reference evidence="4" key="1">
    <citation type="journal article" date="2015" name="Genome Announc.">
        <title>Draft genome sequence of the cellulolytic fungus Chaetomium globosum.</title>
        <authorList>
            <person name="Cuomo C.A."/>
            <person name="Untereiner W.A."/>
            <person name="Ma L.-J."/>
            <person name="Grabherr M."/>
            <person name="Birren B.W."/>
        </authorList>
    </citation>
    <scope>NUCLEOTIDE SEQUENCE [LARGE SCALE GENOMIC DNA]</scope>
    <source>
        <strain evidence="4">ATCC 6205 / CBS 148.51 / DSM 1962 / NBRC 6347 / NRRL 1970</strain>
    </source>
</reference>
<dbReference type="EMBL" id="CH408033">
    <property type="protein sequence ID" value="EAQ86314.1"/>
    <property type="molecule type" value="Genomic_DNA"/>
</dbReference>
<gene>
    <name evidence="3" type="ORF">CHGG_07567</name>
</gene>
<dbReference type="Proteomes" id="UP000001056">
    <property type="component" value="Unassembled WGS sequence"/>
</dbReference>
<organism evidence="3 4">
    <name type="scientific">Chaetomium globosum (strain ATCC 6205 / CBS 148.51 / DSM 1962 / NBRC 6347 / NRRL 1970)</name>
    <name type="common">Soil fungus</name>
    <dbReference type="NCBI Taxonomy" id="306901"/>
    <lineage>
        <taxon>Eukaryota</taxon>
        <taxon>Fungi</taxon>
        <taxon>Dikarya</taxon>
        <taxon>Ascomycota</taxon>
        <taxon>Pezizomycotina</taxon>
        <taxon>Sordariomycetes</taxon>
        <taxon>Sordariomycetidae</taxon>
        <taxon>Sordariales</taxon>
        <taxon>Chaetomiaceae</taxon>
        <taxon>Chaetomium</taxon>
    </lineage>
</organism>